<dbReference type="InterPro" id="IPR000092">
    <property type="entry name" value="Polyprenyl_synt"/>
</dbReference>
<name>A0ABS8N4E9_9CLOT</name>
<dbReference type="NCBIfam" id="NF045485">
    <property type="entry name" value="FPPsyn"/>
    <property type="match status" value="1"/>
</dbReference>
<protein>
    <submittedName>
        <fullName evidence="8">Polyprenyl synthetase family protein</fullName>
    </submittedName>
</protein>
<dbReference type="InterPro" id="IPR053378">
    <property type="entry name" value="Prenyl_diphosphate_synthase"/>
</dbReference>
<dbReference type="PROSITE" id="PS00444">
    <property type="entry name" value="POLYPRENYL_SYNTHASE_2"/>
    <property type="match status" value="1"/>
</dbReference>
<keyword evidence="4" id="KW-0479">Metal-binding</keyword>
<dbReference type="SFLD" id="SFLDS00005">
    <property type="entry name" value="Isoprenoid_Synthase_Type_I"/>
    <property type="match status" value="1"/>
</dbReference>
<dbReference type="SUPFAM" id="SSF48576">
    <property type="entry name" value="Terpenoid synthases"/>
    <property type="match status" value="1"/>
</dbReference>
<evidence type="ECO:0000313" key="9">
    <source>
        <dbReference type="Proteomes" id="UP001165422"/>
    </source>
</evidence>
<dbReference type="Proteomes" id="UP001165422">
    <property type="component" value="Unassembled WGS sequence"/>
</dbReference>
<dbReference type="Pfam" id="PF00348">
    <property type="entry name" value="polyprenyl_synt"/>
    <property type="match status" value="1"/>
</dbReference>
<dbReference type="SFLD" id="SFLDG01017">
    <property type="entry name" value="Polyprenyl_Transferase_Like"/>
    <property type="match status" value="1"/>
</dbReference>
<evidence type="ECO:0000256" key="6">
    <source>
        <dbReference type="ARBA" id="ARBA00023229"/>
    </source>
</evidence>
<comment type="similarity">
    <text evidence="2 7">Belongs to the FPP/GGPP synthase family.</text>
</comment>
<dbReference type="Gene3D" id="1.10.600.10">
    <property type="entry name" value="Farnesyl Diphosphate Synthase"/>
    <property type="match status" value="1"/>
</dbReference>
<dbReference type="EMBL" id="JAJJPB010000002">
    <property type="protein sequence ID" value="MCC9294059.1"/>
    <property type="molecule type" value="Genomic_DNA"/>
</dbReference>
<organism evidence="8 9">
    <name type="scientific">Clostridium aromativorans</name>
    <dbReference type="NCBI Taxonomy" id="2836848"/>
    <lineage>
        <taxon>Bacteria</taxon>
        <taxon>Bacillati</taxon>
        <taxon>Bacillota</taxon>
        <taxon>Clostridia</taxon>
        <taxon>Eubacteriales</taxon>
        <taxon>Clostridiaceae</taxon>
        <taxon>Clostridium</taxon>
    </lineage>
</organism>
<gene>
    <name evidence="8" type="ORF">LN736_04135</name>
</gene>
<keyword evidence="5" id="KW-0460">Magnesium</keyword>
<evidence type="ECO:0000313" key="8">
    <source>
        <dbReference type="EMBL" id="MCC9294059.1"/>
    </source>
</evidence>
<dbReference type="PANTHER" id="PTHR43281:SF1">
    <property type="entry name" value="FARNESYL DIPHOSPHATE SYNTHASE"/>
    <property type="match status" value="1"/>
</dbReference>
<dbReference type="InterPro" id="IPR008949">
    <property type="entry name" value="Isoprenoid_synthase_dom_sf"/>
</dbReference>
<accession>A0ABS8N4E9</accession>
<evidence type="ECO:0000256" key="3">
    <source>
        <dbReference type="ARBA" id="ARBA00022679"/>
    </source>
</evidence>
<evidence type="ECO:0000256" key="4">
    <source>
        <dbReference type="ARBA" id="ARBA00022723"/>
    </source>
</evidence>
<comment type="cofactor">
    <cofactor evidence="1">
        <name>Mg(2+)</name>
        <dbReference type="ChEBI" id="CHEBI:18420"/>
    </cofactor>
</comment>
<sequence>MKVNNGIVEKLKGEVDEYLKDYMKGKGSYNKRVYEAMEYSLNAGGKRIRPILFLLTYMLYRDNYSEVIDVAASIEMIHTYSLIHDDLPAMDNDDLRRGKPTNHKIFGEAIAMLAGDGLLNEAMNLMFRHCIGRGQNALKACSIISESAGAEGMVGGQTVDILSENTEIPIDQLYYMHSKKTGALIKGSIISAAVHASADKQDISKLGYYGEKLGLAFQIKDDILDITGDTAVLGKKTKSDLDNNKTTFITTYGLNKCREMCNSITGECMDVLKEIKKDTSQLENLTLFLLNREK</sequence>
<evidence type="ECO:0000256" key="5">
    <source>
        <dbReference type="ARBA" id="ARBA00022842"/>
    </source>
</evidence>
<keyword evidence="6" id="KW-0414">Isoprene biosynthesis</keyword>
<dbReference type="InterPro" id="IPR033749">
    <property type="entry name" value="Polyprenyl_synt_CS"/>
</dbReference>
<evidence type="ECO:0000256" key="7">
    <source>
        <dbReference type="RuleBase" id="RU004466"/>
    </source>
</evidence>
<keyword evidence="9" id="KW-1185">Reference proteome</keyword>
<dbReference type="PROSITE" id="PS00723">
    <property type="entry name" value="POLYPRENYL_SYNTHASE_1"/>
    <property type="match status" value="1"/>
</dbReference>
<evidence type="ECO:0000256" key="2">
    <source>
        <dbReference type="ARBA" id="ARBA00006706"/>
    </source>
</evidence>
<dbReference type="CDD" id="cd00685">
    <property type="entry name" value="Trans_IPPS_HT"/>
    <property type="match status" value="1"/>
</dbReference>
<dbReference type="RefSeq" id="WP_150356511.1">
    <property type="nucleotide sequence ID" value="NZ_JAJJPB010000002.1"/>
</dbReference>
<reference evidence="8" key="1">
    <citation type="submission" date="2021-11" db="EMBL/GenBank/DDBJ databases">
        <authorList>
            <person name="Qingchun L."/>
            <person name="Dong Z."/>
            <person name="Zongwei Q."/>
            <person name="Jia Z."/>
            <person name="Duotao L."/>
        </authorList>
    </citation>
    <scope>NUCLEOTIDE SEQUENCE</scope>
    <source>
        <strain evidence="8">WLY-B-L2</strain>
    </source>
</reference>
<evidence type="ECO:0000256" key="1">
    <source>
        <dbReference type="ARBA" id="ARBA00001946"/>
    </source>
</evidence>
<proteinExistence type="inferred from homology"/>
<keyword evidence="3 7" id="KW-0808">Transferase</keyword>
<dbReference type="PANTHER" id="PTHR43281">
    <property type="entry name" value="FARNESYL DIPHOSPHATE SYNTHASE"/>
    <property type="match status" value="1"/>
</dbReference>
<comment type="caution">
    <text evidence="8">The sequence shown here is derived from an EMBL/GenBank/DDBJ whole genome shotgun (WGS) entry which is preliminary data.</text>
</comment>